<organism evidence="1 2">
    <name type="scientific">Gemmobacter caeni</name>
    <dbReference type="NCBI Taxonomy" id="589035"/>
    <lineage>
        <taxon>Bacteria</taxon>
        <taxon>Pseudomonadati</taxon>
        <taxon>Pseudomonadota</taxon>
        <taxon>Alphaproteobacteria</taxon>
        <taxon>Rhodobacterales</taxon>
        <taxon>Paracoccaceae</taxon>
        <taxon>Gemmobacter</taxon>
    </lineage>
</organism>
<dbReference type="Gene3D" id="3.30.530.20">
    <property type="match status" value="1"/>
</dbReference>
<proteinExistence type="predicted"/>
<sequence length="143" mass="15636">MNEQTVFIAAAPDAVWSALHDPQVLKKAIPGCEEVSRKGPTLFQVKAAVEIAFFRRVVNGTLRLDDEVPGQKMRMEANLRERAKGLVNVTLLPENGGTRVRYTITADVRINIAGLGDFVINRAAQKLGGQFFETIGSEVTKVA</sequence>
<dbReference type="InterPro" id="IPR010419">
    <property type="entry name" value="CO_DH_gsu"/>
</dbReference>
<keyword evidence="2" id="KW-1185">Reference proteome</keyword>
<evidence type="ECO:0000313" key="2">
    <source>
        <dbReference type="Proteomes" id="UP000244224"/>
    </source>
</evidence>
<dbReference type="EMBL" id="QBKP01000023">
    <property type="protein sequence ID" value="PTX44004.1"/>
    <property type="molecule type" value="Genomic_DNA"/>
</dbReference>
<comment type="caution">
    <text evidence="1">The sequence shown here is derived from an EMBL/GenBank/DDBJ whole genome shotgun (WGS) entry which is preliminary data.</text>
</comment>
<gene>
    <name evidence="1" type="ORF">C8N34_12324</name>
</gene>
<dbReference type="Proteomes" id="UP000244224">
    <property type="component" value="Unassembled WGS sequence"/>
</dbReference>
<dbReference type="SUPFAM" id="SSF55961">
    <property type="entry name" value="Bet v1-like"/>
    <property type="match status" value="1"/>
</dbReference>
<dbReference type="InterPro" id="IPR023393">
    <property type="entry name" value="START-like_dom_sf"/>
</dbReference>
<dbReference type="PANTHER" id="PTHR38588:SF1">
    <property type="entry name" value="BLL0334 PROTEIN"/>
    <property type="match status" value="1"/>
</dbReference>
<dbReference type="OrthoDB" id="9787428at2"/>
<dbReference type="RefSeq" id="WP_054304118.1">
    <property type="nucleotide sequence ID" value="NZ_QBKP01000023.1"/>
</dbReference>
<dbReference type="PANTHER" id="PTHR38588">
    <property type="entry name" value="BLL0334 PROTEIN"/>
    <property type="match status" value="1"/>
</dbReference>
<dbReference type="Pfam" id="PF06240">
    <property type="entry name" value="COXG"/>
    <property type="match status" value="1"/>
</dbReference>
<dbReference type="AlphaFoldDB" id="A0A2T6AJN2"/>
<protein>
    <recommendedName>
        <fullName evidence="3">Carbon monoxide dehydrogenase subunit G</fullName>
    </recommendedName>
</protein>
<evidence type="ECO:0000313" key="1">
    <source>
        <dbReference type="EMBL" id="PTX44004.1"/>
    </source>
</evidence>
<name>A0A2T6AJN2_9RHOB</name>
<reference evidence="1 2" key="1">
    <citation type="submission" date="2018-04" db="EMBL/GenBank/DDBJ databases">
        <title>Genomic Encyclopedia of Archaeal and Bacterial Type Strains, Phase II (KMG-II): from individual species to whole genera.</title>
        <authorList>
            <person name="Goeker M."/>
        </authorList>
    </citation>
    <scope>NUCLEOTIDE SEQUENCE [LARGE SCALE GENOMIC DNA]</scope>
    <source>
        <strain evidence="1 2">DSM 21823</strain>
    </source>
</reference>
<accession>A0A2T6AJN2</accession>
<evidence type="ECO:0008006" key="3">
    <source>
        <dbReference type="Google" id="ProtNLM"/>
    </source>
</evidence>